<dbReference type="EMBL" id="JAWRCO010000002">
    <property type="protein sequence ID" value="MDW6004752.1"/>
    <property type="molecule type" value="Genomic_DNA"/>
</dbReference>
<evidence type="ECO:0000313" key="1">
    <source>
        <dbReference type="EMBL" id="MDW6004752.1"/>
    </source>
</evidence>
<evidence type="ECO:0000313" key="4">
    <source>
        <dbReference type="Proteomes" id="UP001283366"/>
    </source>
</evidence>
<evidence type="ECO:0000313" key="3">
    <source>
        <dbReference type="Proteomes" id="UP000196125"/>
    </source>
</evidence>
<keyword evidence="1" id="KW-0436">Ligase</keyword>
<dbReference type="OrthoDB" id="9775266at2"/>
<dbReference type="GO" id="GO:0016874">
    <property type="term" value="F:ligase activity"/>
    <property type="evidence" value="ECO:0007669"/>
    <property type="project" value="UniProtKB-KW"/>
</dbReference>
<accession>A0A1Y6IYB5</accession>
<dbReference type="EMBL" id="FXXI01000003">
    <property type="protein sequence ID" value="SMS01043.1"/>
    <property type="molecule type" value="Genomic_DNA"/>
</dbReference>
<organism evidence="2 3">
    <name type="scientific">Vibrio mangrovi</name>
    <dbReference type="NCBI Taxonomy" id="474394"/>
    <lineage>
        <taxon>Bacteria</taxon>
        <taxon>Pseudomonadati</taxon>
        <taxon>Pseudomonadota</taxon>
        <taxon>Gammaproteobacteria</taxon>
        <taxon>Vibrionales</taxon>
        <taxon>Vibrionaceae</taxon>
        <taxon>Vibrio</taxon>
    </lineage>
</organism>
<protein>
    <submittedName>
        <fullName evidence="1">D-alanine--D-alanine ligase</fullName>
    </submittedName>
</protein>
<sequence length="377" mass="43001">MNSTFHVQCIRADKINAGMPALEADTQRAVSPFEFLPGWLFYAPVVVQSLLLGVRYGDLRLPLVANPTIELSGMVGESKHDILSLAGPQAQKWIAPFITLTRTDEPVEEQTRQAQQTLTQAGLQFPLVAKPDLGCRGAGVRLINHPQQLQDYIAQFPQQARFLLQQKAPYQAEAGIFYVRYPGEKQGRIISVTLKYTPFVVGDGIHTLQELIDMNPRAGQLSHLYLPRHQHRLDWVVPQGEEFQLAFAGSHSRGSIFRDGNRYITKALTQRLDEILADVDGYYYGRLDIKFLDIHHLMAGTDFTILEINGASSEATHIWDRNTSLWEIVTTLLRQYRILFEIGARQKRRGYRPPSLRSLIRAWRTERRLTRHYPTTD</sequence>
<proteinExistence type="predicted"/>
<dbReference type="SUPFAM" id="SSF56059">
    <property type="entry name" value="Glutathione synthetase ATP-binding domain-like"/>
    <property type="match status" value="1"/>
</dbReference>
<dbReference type="Proteomes" id="UP001283366">
    <property type="component" value="Unassembled WGS sequence"/>
</dbReference>
<dbReference type="AlphaFoldDB" id="A0A1Y6IYB5"/>
<gene>
    <name evidence="1" type="ORF">SBX37_17990</name>
    <name evidence="2" type="ORF">VIM7927_02320</name>
</gene>
<reference evidence="1 4" key="2">
    <citation type="submission" date="2023-11" db="EMBL/GenBank/DDBJ databases">
        <title>Plant-associative lifestyle of Vibrio porteresiae and its evolutionary dynamics.</title>
        <authorList>
            <person name="Rameshkumar N."/>
            <person name="Kirti K."/>
        </authorList>
    </citation>
    <scope>NUCLEOTIDE SEQUENCE [LARGE SCALE GENOMIC DNA]</scope>
    <source>
        <strain evidence="1 4">MSSRF38</strain>
    </source>
</reference>
<evidence type="ECO:0000313" key="2">
    <source>
        <dbReference type="EMBL" id="SMS01043.1"/>
    </source>
</evidence>
<name>A0A1Y6IYB5_9VIBR</name>
<dbReference type="Proteomes" id="UP000196125">
    <property type="component" value="Unassembled WGS sequence"/>
</dbReference>
<reference evidence="2 3" key="1">
    <citation type="submission" date="2017-05" db="EMBL/GenBank/DDBJ databases">
        <authorList>
            <person name="Song R."/>
            <person name="Chenine A.L."/>
            <person name="Ruprecht R.M."/>
        </authorList>
    </citation>
    <scope>NUCLEOTIDE SEQUENCE [LARGE SCALE GENOMIC DNA]</scope>
    <source>
        <strain evidence="2 3">CECT 7927</strain>
    </source>
</reference>
<keyword evidence="4" id="KW-1185">Reference proteome</keyword>
<dbReference type="RefSeq" id="WP_087481078.1">
    <property type="nucleotide sequence ID" value="NZ_AP024884.1"/>
</dbReference>